<dbReference type="AlphaFoldDB" id="A0A9P4ICK5"/>
<evidence type="ECO:0000313" key="7">
    <source>
        <dbReference type="Proteomes" id="UP000799772"/>
    </source>
</evidence>
<gene>
    <name evidence="6" type="ORF">NA57DRAFT_77760</name>
</gene>
<dbReference type="Pfam" id="PF25789">
    <property type="entry name" value="TPR_NAA35"/>
    <property type="match status" value="1"/>
</dbReference>
<reference evidence="6" key="1">
    <citation type="journal article" date="2020" name="Stud. Mycol.">
        <title>101 Dothideomycetes genomes: a test case for predicting lifestyles and emergence of pathogens.</title>
        <authorList>
            <person name="Haridas S."/>
            <person name="Albert R."/>
            <person name="Binder M."/>
            <person name="Bloem J."/>
            <person name="Labutti K."/>
            <person name="Salamov A."/>
            <person name="Andreopoulos B."/>
            <person name="Baker S."/>
            <person name="Barry K."/>
            <person name="Bills G."/>
            <person name="Bluhm B."/>
            <person name="Cannon C."/>
            <person name="Castanera R."/>
            <person name="Culley D."/>
            <person name="Daum C."/>
            <person name="Ezra D."/>
            <person name="Gonzalez J."/>
            <person name="Henrissat B."/>
            <person name="Kuo A."/>
            <person name="Liang C."/>
            <person name="Lipzen A."/>
            <person name="Lutzoni F."/>
            <person name="Magnuson J."/>
            <person name="Mondo S."/>
            <person name="Nolan M."/>
            <person name="Ohm R."/>
            <person name="Pangilinan J."/>
            <person name="Park H.-J."/>
            <person name="Ramirez L."/>
            <person name="Alfaro M."/>
            <person name="Sun H."/>
            <person name="Tritt A."/>
            <person name="Yoshinaga Y."/>
            <person name="Zwiers L.-H."/>
            <person name="Turgeon B."/>
            <person name="Goodwin S."/>
            <person name="Spatafora J."/>
            <person name="Crous P."/>
            <person name="Grigoriev I."/>
        </authorList>
    </citation>
    <scope>NUCLEOTIDE SEQUENCE</scope>
    <source>
        <strain evidence="6">CBS 133067</strain>
    </source>
</reference>
<evidence type="ECO:0000259" key="4">
    <source>
        <dbReference type="Pfam" id="PF04112"/>
    </source>
</evidence>
<comment type="subcellular location">
    <subcellularLocation>
        <location evidence="1">Cytoplasm</location>
    </subcellularLocation>
</comment>
<evidence type="ECO:0000256" key="3">
    <source>
        <dbReference type="ARBA" id="ARBA00022490"/>
    </source>
</evidence>
<evidence type="ECO:0000259" key="5">
    <source>
        <dbReference type="Pfam" id="PF25789"/>
    </source>
</evidence>
<dbReference type="OrthoDB" id="269405at2759"/>
<dbReference type="EMBL" id="ML978128">
    <property type="protein sequence ID" value="KAF2097503.1"/>
    <property type="molecule type" value="Genomic_DNA"/>
</dbReference>
<dbReference type="InterPro" id="IPR057982">
    <property type="entry name" value="TPR_NAA35"/>
</dbReference>
<dbReference type="PANTHER" id="PTHR21373:SF0">
    <property type="entry name" value="N-ALPHA-ACETYLTRANSFERASE 35, NATC AUXILIARY SUBUNIT"/>
    <property type="match status" value="1"/>
</dbReference>
<accession>A0A9P4ICK5</accession>
<evidence type="ECO:0000256" key="2">
    <source>
        <dbReference type="ARBA" id="ARBA00006289"/>
    </source>
</evidence>
<dbReference type="InterPro" id="IPR007244">
    <property type="entry name" value="Naa35_N"/>
</dbReference>
<feature type="domain" description="NAA35-like TPR repeats" evidence="5">
    <location>
        <begin position="355"/>
        <end position="642"/>
    </location>
</feature>
<organism evidence="6 7">
    <name type="scientific">Rhizodiscina lignyota</name>
    <dbReference type="NCBI Taxonomy" id="1504668"/>
    <lineage>
        <taxon>Eukaryota</taxon>
        <taxon>Fungi</taxon>
        <taxon>Dikarya</taxon>
        <taxon>Ascomycota</taxon>
        <taxon>Pezizomycotina</taxon>
        <taxon>Dothideomycetes</taxon>
        <taxon>Pleosporomycetidae</taxon>
        <taxon>Aulographales</taxon>
        <taxon>Rhizodiscinaceae</taxon>
        <taxon>Rhizodiscina</taxon>
    </lineage>
</organism>
<dbReference type="GO" id="GO:0031417">
    <property type="term" value="C:NatC complex"/>
    <property type="evidence" value="ECO:0007669"/>
    <property type="project" value="InterPro"/>
</dbReference>
<feature type="domain" description="NAA35-like N-terminal" evidence="4">
    <location>
        <begin position="61"/>
        <end position="221"/>
    </location>
</feature>
<evidence type="ECO:0000256" key="1">
    <source>
        <dbReference type="ARBA" id="ARBA00004496"/>
    </source>
</evidence>
<protein>
    <submittedName>
        <fullName evidence="6">Mak10-domain-containing protein</fullName>
    </submittedName>
</protein>
<comment type="caution">
    <text evidence="6">The sequence shown here is derived from an EMBL/GenBank/DDBJ whole genome shotgun (WGS) entry which is preliminary data.</text>
</comment>
<dbReference type="InterPro" id="IPR057983">
    <property type="entry name" value="NAA35-like_N"/>
</dbReference>
<comment type="similarity">
    <text evidence="2">Belongs to the MAK10 family.</text>
</comment>
<dbReference type="PANTHER" id="PTHR21373">
    <property type="entry name" value="GLUCOSE REPRESSIBLE PROTEIN MAK10"/>
    <property type="match status" value="1"/>
</dbReference>
<proteinExistence type="inferred from homology"/>
<evidence type="ECO:0000313" key="6">
    <source>
        <dbReference type="EMBL" id="KAF2097503.1"/>
    </source>
</evidence>
<keyword evidence="3" id="KW-0963">Cytoplasm</keyword>
<dbReference type="Pfam" id="PF04112">
    <property type="entry name" value="Mak10"/>
    <property type="match status" value="1"/>
</dbReference>
<keyword evidence="7" id="KW-1185">Reference proteome</keyword>
<sequence length="770" mass="87987">MTDPEGLTEETARLNIDNDVTTTVDAAQTAAQQPAPVIVGNKRLWDITRQFREASSSLPTGRLIKDQNFTLFESVGALEIMDPKMDSGFLAPGETLYDTYDVLQELLPEEVIGIMDQIMCYEMAWHQGYPLSQTLFTSHYIDRLLWPEPKSLEDAQFDRQSTSNLAGKPMLRILRAYCIGLIKCCDLVIELILRSHYFEEEDFSTHTYNRDLFRRVELDNILPTLGEASDLVDQLAANENISRQQKDLIQAISDRIFLRRTVLIAFDSILLNKRKPEWSPVSNLVSAILDSHPLGKPVSQAFSQKIQRRLTSTVPPRPVVDLEFDEAMKLMKQLSDDCTAAYDVFQCISEGPEPLRSFLFAFSARKPEPLPYARSCVSEGVLARVELHFVDLFRKDLELLVLPDSVVLDPINWTIEAPLSSTPNPRYEMAQLIDSFTSKALPDFGGYMDFWRALTSNRCRLRRQLTHVILGLDELQREAEDMDSMLETFVDDADSNMEEPLFRWAYHQKLRVMQWIVQLGFELDVYLTDELAGMYWVLVSITRLRINILRTIFSFAEARHQIMSNSNMDGSNPRLKQVQKTIDFCRAQLALCEGTEALAEALYTLYTHLHYLHLLPNVASTEPYYDPTLRYEARMKPFLTLQEGFIMEMFGKWNSVIQPFGDFDRPDEDMSAKADGLCDIVETTARVARTAFSNLKGMGPAKMGAERIEHAWLADVNGHLASTIATQLSVSYLRTAIRKRKIRDVILEIPEPGKRHHGWWILPKISIKSS</sequence>
<name>A0A9P4ICK5_9PEZI</name>
<dbReference type="Proteomes" id="UP000799772">
    <property type="component" value="Unassembled WGS sequence"/>
</dbReference>